<evidence type="ECO:0000313" key="2">
    <source>
        <dbReference type="Proteomes" id="UP000182227"/>
    </source>
</evidence>
<name>A0A0U1D7W1_9MYCO</name>
<dbReference type="GeneID" id="69987330"/>
<dbReference type="EMBL" id="CTEF01000001">
    <property type="protein sequence ID" value="CQD08165.1"/>
    <property type="molecule type" value="Genomic_DNA"/>
</dbReference>
<reference evidence="1 2" key="1">
    <citation type="submission" date="2015-03" db="EMBL/GenBank/DDBJ databases">
        <authorList>
            <person name="Murphy D."/>
        </authorList>
    </citation>
    <scope>NUCLEOTIDE SEQUENCE [LARGE SCALE GENOMIC DNA]</scope>
    <source>
        <strain evidence="1 2">D16</strain>
    </source>
</reference>
<organism evidence="1 2">
    <name type="scientific">Mycolicibacterium conceptionense</name>
    <dbReference type="NCBI Taxonomy" id="451644"/>
    <lineage>
        <taxon>Bacteria</taxon>
        <taxon>Bacillati</taxon>
        <taxon>Actinomycetota</taxon>
        <taxon>Actinomycetes</taxon>
        <taxon>Mycobacteriales</taxon>
        <taxon>Mycobacteriaceae</taxon>
        <taxon>Mycolicibacterium</taxon>
    </lineage>
</organism>
<accession>A0A0U1D7W1</accession>
<dbReference type="RefSeq" id="WP_234814449.1">
    <property type="nucleotide sequence ID" value="NZ_JACKVA010000035.1"/>
</dbReference>
<protein>
    <submittedName>
        <fullName evidence="1">Uncharacterized protein</fullName>
    </submittedName>
</protein>
<evidence type="ECO:0000313" key="1">
    <source>
        <dbReference type="EMBL" id="CQD08165.1"/>
    </source>
</evidence>
<sequence>MATEVDRGTLLPVLAARSQATEDLTNRLFPATIPRMMSPSNGAGWAAGRIAADLAQLDVRRPIAG</sequence>
<dbReference type="AlphaFoldDB" id="A0A0U1D7W1"/>
<gene>
    <name evidence="1" type="ORF">BN970_01577</name>
</gene>
<proteinExistence type="predicted"/>
<dbReference type="Proteomes" id="UP000182227">
    <property type="component" value="Unassembled WGS sequence"/>
</dbReference>